<name>A0A815D4J5_ADIRI</name>
<feature type="non-terminal residue" evidence="1">
    <location>
        <position position="1"/>
    </location>
</feature>
<protein>
    <submittedName>
        <fullName evidence="1">Uncharacterized protein</fullName>
    </submittedName>
</protein>
<accession>A0A815D4J5</accession>
<evidence type="ECO:0000313" key="1">
    <source>
        <dbReference type="EMBL" id="CAF1291429.1"/>
    </source>
</evidence>
<evidence type="ECO:0000313" key="2">
    <source>
        <dbReference type="Proteomes" id="UP000663828"/>
    </source>
</evidence>
<proteinExistence type="predicted"/>
<organism evidence="1 2">
    <name type="scientific">Adineta ricciae</name>
    <name type="common">Rotifer</name>
    <dbReference type="NCBI Taxonomy" id="249248"/>
    <lineage>
        <taxon>Eukaryota</taxon>
        <taxon>Metazoa</taxon>
        <taxon>Spiralia</taxon>
        <taxon>Gnathifera</taxon>
        <taxon>Rotifera</taxon>
        <taxon>Eurotatoria</taxon>
        <taxon>Bdelloidea</taxon>
        <taxon>Adinetida</taxon>
        <taxon>Adinetidae</taxon>
        <taxon>Adineta</taxon>
    </lineage>
</organism>
<reference evidence="1" key="1">
    <citation type="submission" date="2021-02" db="EMBL/GenBank/DDBJ databases">
        <authorList>
            <person name="Nowell W R."/>
        </authorList>
    </citation>
    <scope>NUCLEOTIDE SEQUENCE</scope>
</reference>
<dbReference type="AlphaFoldDB" id="A0A815D4J5"/>
<dbReference type="EMBL" id="CAJNOR010002417">
    <property type="protein sequence ID" value="CAF1291429.1"/>
    <property type="molecule type" value="Genomic_DNA"/>
</dbReference>
<gene>
    <name evidence="1" type="ORF">XAT740_LOCUS28362</name>
</gene>
<dbReference type="Proteomes" id="UP000663828">
    <property type="component" value="Unassembled WGS sequence"/>
</dbReference>
<comment type="caution">
    <text evidence="1">The sequence shown here is derived from an EMBL/GenBank/DDBJ whole genome shotgun (WGS) entry which is preliminary data.</text>
</comment>
<sequence length="470" mass="54622">PRVFYIHSSMHKLFYYQFWSICAFLSAVTNIANSSPAFCFLSRRPTTYLIQSASELADAIPSIDVYILVDDNNASLPSSSSSSSVRYIQLNETFLIKEGFQKAGMFGSNKICSAWDKALYYFTRIATNYSFVWFAEEDVFIPTTQAFLSLHELYSLHNDFVAPELTYNMQGDSYSWYHWYLAPGTFTIPWAHGIVCIVGSSRRMLSAVDEYARWRGELTFVEFLFHTMGIQNKEMTIVTPLELNTIAYRQRIAFEQVRNRPNNIWHPVKSFVNQKKWRQNIINITLIDQNQTLNKFHVLKNKVMDNIGINSTSDLNDLLSTFELVKHQFTPAERQQLRQLFVHLATDQSEEISSLLHRLADHAFKLSEGIHDCDLFSLMHIEMKRFVVAHINTTMEEDRTEKYVALENKLVENKKTILWLVKNGNGSIDEIGRLRREAKQLTLNLTREIQCERRYIRCKQIVQNKPNLGS</sequence>
<keyword evidence="2" id="KW-1185">Reference proteome</keyword>